<dbReference type="GO" id="GO:0015979">
    <property type="term" value="P:photosynthesis"/>
    <property type="evidence" value="ECO:0007669"/>
    <property type="project" value="UniProtKB-KW"/>
</dbReference>
<comment type="subcellular location">
    <subcellularLocation>
        <location evidence="1">Cellular thylakoid membrane</location>
        <topology evidence="1">Peripheral membrane protein</topology>
        <orientation evidence="1">Cytoplasmic side</orientation>
    </subcellularLocation>
</comment>
<comment type="similarity">
    <text evidence="7">Belongs to the phycobilisome linker protein family.</text>
</comment>
<sequence length="252" mass="27485">MALWSVDSAPVEQRQNGTEDDLQTVISAVYKQVLGNGHLMESERLTSAESQLRNGNISVRQFVNVVAKSDLYKSLFFQSSSQYRFIELNCKHLLGRAPLDQAEIAVHVATYNEAGYDAEIDSYIDSDEYIQSFGENVVPYARTVNSQVGIKNVNFNRTFSLVRGAATSDKSNKAKLISAVAGNLPTAIKAPVSGGGNPSQTSKRYRIAASASNCGPTTRTSNMEYLVDYSQLSQRVQNIQKSGGKILSITVA</sequence>
<dbReference type="RefSeq" id="WP_254013703.1">
    <property type="nucleotide sequence ID" value="NZ_JAMZMM010000261.1"/>
</dbReference>
<evidence type="ECO:0000256" key="3">
    <source>
        <dbReference type="ARBA" id="ARBA00022549"/>
    </source>
</evidence>
<gene>
    <name evidence="10" type="ORF">NJ959_21235</name>
</gene>
<keyword evidence="5" id="KW-0793">Thylakoid</keyword>
<dbReference type="EMBL" id="JAMZMM010000261">
    <property type="protein sequence ID" value="MCP2730955.1"/>
    <property type="molecule type" value="Genomic_DNA"/>
</dbReference>
<dbReference type="InterPro" id="IPR008213">
    <property type="entry name" value="CpcD-like_dom"/>
</dbReference>
<dbReference type="Pfam" id="PF01383">
    <property type="entry name" value="CpcD"/>
    <property type="match status" value="1"/>
</dbReference>
<evidence type="ECO:0000256" key="7">
    <source>
        <dbReference type="PROSITE-ProRule" id="PRU00775"/>
    </source>
</evidence>
<dbReference type="SMART" id="SM01094">
    <property type="entry name" value="CpcD"/>
    <property type="match status" value="1"/>
</dbReference>
<protein>
    <submittedName>
        <fullName evidence="10">Phycobilisome linker polypeptide</fullName>
    </submittedName>
</protein>
<keyword evidence="2" id="KW-0602">Photosynthesis</keyword>
<dbReference type="PANTHER" id="PTHR34011:SF6">
    <property type="entry name" value="PHYCOBILIPROTEIN APCE"/>
    <property type="match status" value="1"/>
</dbReference>
<comment type="caution">
    <text evidence="10">The sequence shown here is derived from an EMBL/GenBank/DDBJ whole genome shotgun (WGS) entry which is preliminary data.</text>
</comment>
<keyword evidence="6" id="KW-0472">Membrane</keyword>
<feature type="domain" description="PBS-linker" evidence="9">
    <location>
        <begin position="1"/>
        <end position="170"/>
    </location>
</feature>
<dbReference type="Gene3D" id="1.10.3130.20">
    <property type="entry name" value="Phycobilisome linker domain"/>
    <property type="match status" value="1"/>
</dbReference>
<evidence type="ECO:0000259" key="8">
    <source>
        <dbReference type="PROSITE" id="PS51441"/>
    </source>
</evidence>
<dbReference type="AlphaFoldDB" id="A0AAE3GUJ3"/>
<evidence type="ECO:0000256" key="2">
    <source>
        <dbReference type="ARBA" id="ARBA00022531"/>
    </source>
</evidence>
<dbReference type="InterPro" id="IPR001297">
    <property type="entry name" value="PBS_linker_dom"/>
</dbReference>
<dbReference type="PIRSF" id="PIRSF005898">
    <property type="entry name" value="Phycobilisome_CpeC/CpcI"/>
    <property type="match status" value="1"/>
</dbReference>
<evidence type="ECO:0000256" key="1">
    <source>
        <dbReference type="ARBA" id="ARBA00004445"/>
    </source>
</evidence>
<evidence type="ECO:0000313" key="10">
    <source>
        <dbReference type="EMBL" id="MCP2730955.1"/>
    </source>
</evidence>
<dbReference type="PROSITE" id="PS51441">
    <property type="entry name" value="CPCD_LIKE"/>
    <property type="match status" value="1"/>
</dbReference>
<evidence type="ECO:0000313" key="11">
    <source>
        <dbReference type="Proteomes" id="UP001204953"/>
    </source>
</evidence>
<keyword evidence="3" id="KW-0042">Antenna complex</keyword>
<dbReference type="Proteomes" id="UP001204953">
    <property type="component" value="Unassembled WGS sequence"/>
</dbReference>
<dbReference type="GO" id="GO:0031676">
    <property type="term" value="C:plasma membrane-derived thylakoid membrane"/>
    <property type="evidence" value="ECO:0007669"/>
    <property type="project" value="UniProtKB-SubCell"/>
</dbReference>
<feature type="domain" description="CpcD-like" evidence="8">
    <location>
        <begin position="202"/>
        <end position="252"/>
    </location>
</feature>
<dbReference type="InterPro" id="IPR038255">
    <property type="entry name" value="PBS_linker_sf"/>
</dbReference>
<dbReference type="PROSITE" id="PS51445">
    <property type="entry name" value="PBS_LINKER"/>
    <property type="match status" value="1"/>
</dbReference>
<reference evidence="10" key="1">
    <citation type="submission" date="2022-06" db="EMBL/GenBank/DDBJ databases">
        <title>New cyanobacteria of genus Symplocastrum in benthos of Lake Baikal.</title>
        <authorList>
            <person name="Sorokovikova E."/>
            <person name="Tikhonova I."/>
            <person name="Krasnopeev A."/>
            <person name="Evseev P."/>
            <person name="Gladkikh A."/>
            <person name="Belykh O."/>
        </authorList>
    </citation>
    <scope>NUCLEOTIDE SEQUENCE</scope>
    <source>
        <strain evidence="10">BBK-W-15</strain>
    </source>
</reference>
<accession>A0AAE3GUJ3</accession>
<keyword evidence="11" id="KW-1185">Reference proteome</keyword>
<dbReference type="InterPro" id="IPR016470">
    <property type="entry name" value="Phycobilisome"/>
</dbReference>
<dbReference type="Pfam" id="PF00427">
    <property type="entry name" value="PBS_linker_poly"/>
    <property type="match status" value="1"/>
</dbReference>
<dbReference type="PANTHER" id="PTHR34011">
    <property type="entry name" value="PHYCOBILISOME 32.1 KDA LINKER POLYPEPTIDE, PHYCOCYANIN-ASSOCIATED, ROD 2-RELATED"/>
    <property type="match status" value="1"/>
</dbReference>
<proteinExistence type="inferred from homology"/>
<evidence type="ECO:0000256" key="6">
    <source>
        <dbReference type="ARBA" id="ARBA00023136"/>
    </source>
</evidence>
<organism evidence="10 11">
    <name type="scientific">Limnofasciculus baicalensis BBK-W-15</name>
    <dbReference type="NCBI Taxonomy" id="2699891"/>
    <lineage>
        <taxon>Bacteria</taxon>
        <taxon>Bacillati</taxon>
        <taxon>Cyanobacteriota</taxon>
        <taxon>Cyanophyceae</taxon>
        <taxon>Coleofasciculales</taxon>
        <taxon>Coleofasciculaceae</taxon>
        <taxon>Limnofasciculus</taxon>
        <taxon>Limnofasciculus baicalensis</taxon>
    </lineage>
</organism>
<dbReference type="GO" id="GO:0030089">
    <property type="term" value="C:phycobilisome"/>
    <property type="evidence" value="ECO:0007669"/>
    <property type="project" value="UniProtKB-UniRule"/>
</dbReference>
<evidence type="ECO:0000256" key="4">
    <source>
        <dbReference type="ARBA" id="ARBA00022738"/>
    </source>
</evidence>
<evidence type="ECO:0000256" key="5">
    <source>
        <dbReference type="ARBA" id="ARBA00023078"/>
    </source>
</evidence>
<name>A0AAE3GUJ3_9CYAN</name>
<evidence type="ECO:0000259" key="9">
    <source>
        <dbReference type="PROSITE" id="PS51445"/>
    </source>
</evidence>
<keyword evidence="4 7" id="KW-0605">Phycobilisome</keyword>